<evidence type="ECO:0000313" key="2">
    <source>
        <dbReference type="EMBL" id="KAK0719855.1"/>
    </source>
</evidence>
<organism evidence="2 3">
    <name type="scientific">Lasiosphaeris hirsuta</name>
    <dbReference type="NCBI Taxonomy" id="260670"/>
    <lineage>
        <taxon>Eukaryota</taxon>
        <taxon>Fungi</taxon>
        <taxon>Dikarya</taxon>
        <taxon>Ascomycota</taxon>
        <taxon>Pezizomycotina</taxon>
        <taxon>Sordariomycetes</taxon>
        <taxon>Sordariomycetidae</taxon>
        <taxon>Sordariales</taxon>
        <taxon>Lasiosphaeriaceae</taxon>
        <taxon>Lasiosphaeris</taxon>
    </lineage>
</organism>
<gene>
    <name evidence="2" type="ORF">B0H67DRAFT_167776</name>
</gene>
<protein>
    <submittedName>
        <fullName evidence="2">Uncharacterized protein</fullName>
    </submittedName>
</protein>
<proteinExistence type="predicted"/>
<name>A0AA40DY32_9PEZI</name>
<dbReference type="Proteomes" id="UP001172102">
    <property type="component" value="Unassembled WGS sequence"/>
</dbReference>
<comment type="caution">
    <text evidence="2">The sequence shown here is derived from an EMBL/GenBank/DDBJ whole genome shotgun (WGS) entry which is preliminary data.</text>
</comment>
<evidence type="ECO:0000256" key="1">
    <source>
        <dbReference type="SAM" id="MobiDB-lite"/>
    </source>
</evidence>
<accession>A0AA40DY32</accession>
<evidence type="ECO:0000313" key="3">
    <source>
        <dbReference type="Proteomes" id="UP001172102"/>
    </source>
</evidence>
<dbReference type="EMBL" id="JAUKUA010000003">
    <property type="protein sequence ID" value="KAK0719855.1"/>
    <property type="molecule type" value="Genomic_DNA"/>
</dbReference>
<feature type="region of interest" description="Disordered" evidence="1">
    <location>
        <begin position="203"/>
        <end position="224"/>
    </location>
</feature>
<dbReference type="AlphaFoldDB" id="A0AA40DY32"/>
<keyword evidence="3" id="KW-1185">Reference proteome</keyword>
<reference evidence="2" key="1">
    <citation type="submission" date="2023-06" db="EMBL/GenBank/DDBJ databases">
        <title>Genome-scale phylogeny and comparative genomics of the fungal order Sordariales.</title>
        <authorList>
            <consortium name="Lawrence Berkeley National Laboratory"/>
            <person name="Hensen N."/>
            <person name="Bonometti L."/>
            <person name="Westerberg I."/>
            <person name="Brannstrom I.O."/>
            <person name="Guillou S."/>
            <person name="Cros-Aarteil S."/>
            <person name="Calhoun S."/>
            <person name="Haridas S."/>
            <person name="Kuo A."/>
            <person name="Mondo S."/>
            <person name="Pangilinan J."/>
            <person name="Riley R."/>
            <person name="Labutti K."/>
            <person name="Andreopoulos B."/>
            <person name="Lipzen A."/>
            <person name="Chen C."/>
            <person name="Yanf M."/>
            <person name="Daum C."/>
            <person name="Ng V."/>
            <person name="Clum A."/>
            <person name="Steindorff A."/>
            <person name="Ohm R."/>
            <person name="Martin F."/>
            <person name="Silar P."/>
            <person name="Natvig D."/>
            <person name="Lalanne C."/>
            <person name="Gautier V."/>
            <person name="Ament-Velasquez S.L."/>
            <person name="Kruys A."/>
            <person name="Hutchinson M.I."/>
            <person name="Powell A.J."/>
            <person name="Barry K."/>
            <person name="Miller A.N."/>
            <person name="Grigoriev I.V."/>
            <person name="Debuchy R."/>
            <person name="Gladieux P."/>
            <person name="Thoren M.H."/>
            <person name="Johannesson H."/>
        </authorList>
    </citation>
    <scope>NUCLEOTIDE SEQUENCE</scope>
    <source>
        <strain evidence="2">SMH4607-1</strain>
    </source>
</reference>
<sequence length="224" mass="25174">MHAHIFSKYRQMSPNYRRSPGCKFPSLSVSMGPVDQGRLPQQQSRARTGIPLVTRPMRQRPIRPCIAYIAHAAATSWPNVSEAGPSENVRVAHRLTWTRLEHKCQYQRSSHPPPHTADLDHRLLWRTQLHIHHDIFPSFSAGQGLGYQTSNSLLRCDTGLIHHSALALGQRRAHGYGHRTSLDHQMALGQWRSRTSRPCPAADVDLPLTQPADLNTVGRGTTLD</sequence>